<feature type="coiled-coil region" evidence="1">
    <location>
        <begin position="76"/>
        <end position="147"/>
    </location>
</feature>
<reference evidence="2" key="1">
    <citation type="submission" date="2019-08" db="EMBL/GenBank/DDBJ databases">
        <authorList>
            <person name="Kucharzyk K."/>
            <person name="Murdoch R.W."/>
            <person name="Higgins S."/>
            <person name="Loffler F."/>
        </authorList>
    </citation>
    <scope>NUCLEOTIDE SEQUENCE</scope>
</reference>
<evidence type="ECO:0000256" key="1">
    <source>
        <dbReference type="SAM" id="Coils"/>
    </source>
</evidence>
<proteinExistence type="predicted"/>
<keyword evidence="1" id="KW-0175">Coiled coil</keyword>
<dbReference type="EMBL" id="VSSQ01000002">
    <property type="protein sequence ID" value="MPL56158.1"/>
    <property type="molecule type" value="Genomic_DNA"/>
</dbReference>
<accession>A0A644SNE6</accession>
<sequence length="147" mass="16990">MVKNLTLALSLCGIAIFSQTAESINSSRVSQQTYNSQVSNYQRERALSQMEASAKASKSSEMKDLDEKFELNFLKKERLDSKFKVLNQKKMELQSLLLSSKNDAEKEKVNRKLQEIVVELDKNQQKLKENQVELKILQEKYNSLLEK</sequence>
<organism evidence="2">
    <name type="scientific">bioreactor metagenome</name>
    <dbReference type="NCBI Taxonomy" id="1076179"/>
    <lineage>
        <taxon>unclassified sequences</taxon>
        <taxon>metagenomes</taxon>
        <taxon>ecological metagenomes</taxon>
    </lineage>
</organism>
<dbReference type="AlphaFoldDB" id="A0A644SNE6"/>
<evidence type="ECO:0000313" key="2">
    <source>
        <dbReference type="EMBL" id="MPL56158.1"/>
    </source>
</evidence>
<comment type="caution">
    <text evidence="2">The sequence shown here is derived from an EMBL/GenBank/DDBJ whole genome shotgun (WGS) entry which is preliminary data.</text>
</comment>
<protein>
    <submittedName>
        <fullName evidence="2">Uncharacterized protein</fullName>
    </submittedName>
</protein>
<gene>
    <name evidence="2" type="ORF">SDC9_01640</name>
</gene>
<name>A0A644SNE6_9ZZZZ</name>